<evidence type="ECO:0000256" key="1">
    <source>
        <dbReference type="PROSITE-ProRule" id="PRU00339"/>
    </source>
</evidence>
<dbReference type="Proteomes" id="UP000260758">
    <property type="component" value="Unassembled WGS sequence"/>
</dbReference>
<name>A0A3E4YKQ3_9FIRM</name>
<dbReference type="PROSITE" id="PS50005">
    <property type="entry name" value="TPR"/>
    <property type="match status" value="1"/>
</dbReference>
<evidence type="ECO:0000313" key="2">
    <source>
        <dbReference type="EMBL" id="RGM75339.1"/>
    </source>
</evidence>
<dbReference type="SUPFAM" id="SSF48452">
    <property type="entry name" value="TPR-like"/>
    <property type="match status" value="1"/>
</dbReference>
<dbReference type="AlphaFoldDB" id="A0A3E4YKQ3"/>
<proteinExistence type="predicted"/>
<dbReference type="RefSeq" id="WP_117718097.1">
    <property type="nucleotide sequence ID" value="NZ_QSTP01000001.1"/>
</dbReference>
<dbReference type="InterPro" id="IPR019734">
    <property type="entry name" value="TPR_rpt"/>
</dbReference>
<keyword evidence="1" id="KW-0802">TPR repeat</keyword>
<protein>
    <submittedName>
        <fullName evidence="2">Uncharacterized protein</fullName>
    </submittedName>
</protein>
<sequence>MKLITLIYQSNNITDSINIKLFFELAGIYVYEIQSDIKINIRNQDKILSLSDAIICLDDDYLNNTYKQYNKYIIYKSLSNTIEYCLKNNLIDKYEYDDLISLYKIFSKCNRQYIKSILLNENYCKHRDKKYIKTIYNNYAKISSDILEILKQQELPLWDDKDNDIYIHCKYAVVYMFYNFNLFCKKNKLDYYMDNKSIINICEHNINQLGNSFKIIEARIYDNLIEQPEIAFQIYNECCNNIYDSYVYLYKAEIMSKKNSIDRAIDYYNKSIYINPQYYKAISKLAFCYLKKQSFFVAYNYYNTVIIILKNKAKSDNLNIMDYHYIYNACINMIKIDIILDNYRSALELCTYALEIYKSINRNKFYSKFKIDCAHVRKDIISVLNIDMLKKHGIELSTKYGLFDLCKEFSKL</sequence>
<accession>A0A3E4YKQ3</accession>
<gene>
    <name evidence="2" type="ORF">DXB99_02040</name>
</gene>
<dbReference type="InterPro" id="IPR011990">
    <property type="entry name" value="TPR-like_helical_dom_sf"/>
</dbReference>
<dbReference type="SMART" id="SM00028">
    <property type="entry name" value="TPR"/>
    <property type="match status" value="3"/>
</dbReference>
<reference evidence="2 3" key="1">
    <citation type="submission" date="2018-08" db="EMBL/GenBank/DDBJ databases">
        <title>A genome reference for cultivated species of the human gut microbiota.</title>
        <authorList>
            <person name="Zou Y."/>
            <person name="Xue W."/>
            <person name="Luo G."/>
        </authorList>
    </citation>
    <scope>NUCLEOTIDE SEQUENCE [LARGE SCALE GENOMIC DNA]</scope>
    <source>
        <strain evidence="2 3">OM07-13</strain>
    </source>
</reference>
<dbReference type="Gene3D" id="1.25.40.10">
    <property type="entry name" value="Tetratricopeptide repeat domain"/>
    <property type="match status" value="1"/>
</dbReference>
<evidence type="ECO:0000313" key="3">
    <source>
        <dbReference type="Proteomes" id="UP000260758"/>
    </source>
</evidence>
<comment type="caution">
    <text evidence="2">The sequence shown here is derived from an EMBL/GenBank/DDBJ whole genome shotgun (WGS) entry which is preliminary data.</text>
</comment>
<dbReference type="EMBL" id="QSTP01000001">
    <property type="protein sequence ID" value="RGM75339.1"/>
    <property type="molecule type" value="Genomic_DNA"/>
</dbReference>
<feature type="repeat" description="TPR" evidence="1">
    <location>
        <begin position="245"/>
        <end position="278"/>
    </location>
</feature>
<organism evidence="2 3">
    <name type="scientific">Agathobacter rectalis</name>
    <dbReference type="NCBI Taxonomy" id="39491"/>
    <lineage>
        <taxon>Bacteria</taxon>
        <taxon>Bacillati</taxon>
        <taxon>Bacillota</taxon>
        <taxon>Clostridia</taxon>
        <taxon>Lachnospirales</taxon>
        <taxon>Lachnospiraceae</taxon>
        <taxon>Agathobacter</taxon>
    </lineage>
</organism>